<dbReference type="Proteomes" id="UP000320212">
    <property type="component" value="Unassembled WGS sequence"/>
</dbReference>
<evidence type="ECO:0000259" key="1">
    <source>
        <dbReference type="Pfam" id="PF26491"/>
    </source>
</evidence>
<gene>
    <name evidence="2" type="ORF">FQA18_05615</name>
</gene>
<dbReference type="InterPro" id="IPR058885">
    <property type="entry name" value="WHD_halobact"/>
</dbReference>
<dbReference type="AlphaFoldDB" id="A0A558GCV7"/>
<evidence type="ECO:0000313" key="3">
    <source>
        <dbReference type="Proteomes" id="UP000320212"/>
    </source>
</evidence>
<dbReference type="EMBL" id="VMTR01000024">
    <property type="protein sequence ID" value="TVT95566.1"/>
    <property type="molecule type" value="Genomic_DNA"/>
</dbReference>
<proteinExistence type="predicted"/>
<name>A0A558GCV7_HALVO</name>
<feature type="non-terminal residue" evidence="2">
    <location>
        <position position="1"/>
    </location>
</feature>
<organism evidence="2 3">
    <name type="scientific">Haloferax volcanii</name>
    <name type="common">Halobacterium volcanii</name>
    <dbReference type="NCBI Taxonomy" id="2246"/>
    <lineage>
        <taxon>Archaea</taxon>
        <taxon>Methanobacteriati</taxon>
        <taxon>Methanobacteriota</taxon>
        <taxon>Stenosarchaea group</taxon>
        <taxon>Halobacteria</taxon>
        <taxon>Halobacteriales</taxon>
        <taxon>Haloferacaceae</taxon>
        <taxon>Haloferax</taxon>
    </lineage>
</organism>
<reference evidence="2 3" key="1">
    <citation type="submission" date="2019-07" db="EMBL/GenBank/DDBJ databases">
        <title>Draft genome sequence of Haloferax volcanii SS0101, isolated from salt farm in Samut Sakhon, Thailand.</title>
        <authorList>
            <person name="Wanthongcharoen S."/>
            <person name="Yamprayoonswat W."/>
            <person name="Ruangsuj P."/>
            <person name="Thongpramul N."/>
            <person name="Jumpathong W."/>
            <person name="Sittihan S."/>
            <person name="Kanjanavas P."/>
            <person name="Yasawong M."/>
        </authorList>
    </citation>
    <scope>NUCLEOTIDE SEQUENCE [LARGE SCALE GENOMIC DNA]</scope>
    <source>
        <strain evidence="2 3">SS0101</strain>
    </source>
</reference>
<dbReference type="Pfam" id="PF26491">
    <property type="entry name" value="WH_Halo"/>
    <property type="match status" value="1"/>
</dbReference>
<evidence type="ECO:0000313" key="2">
    <source>
        <dbReference type="EMBL" id="TVT95566.1"/>
    </source>
</evidence>
<sequence length="125" mass="13759">MLEAGWISWDRCPTLSAFVDRMTAIIDALGDAHHGMLAHYRERGVSDPLAAHVAAGETGDQHLAYGRNRSLRRAGFIRHAGRGEYEYALPDLVSDEYADLLGDDELRETVAAIEASFVEEEADGE</sequence>
<protein>
    <recommendedName>
        <fullName evidence="1">Winged helix domain-containing protein</fullName>
    </recommendedName>
</protein>
<comment type="caution">
    <text evidence="2">The sequence shown here is derived from an EMBL/GenBank/DDBJ whole genome shotgun (WGS) entry which is preliminary data.</text>
</comment>
<accession>A0A558GCV7</accession>
<feature type="domain" description="Winged helix" evidence="1">
    <location>
        <begin position="15"/>
        <end position="123"/>
    </location>
</feature>